<evidence type="ECO:0000313" key="4">
    <source>
        <dbReference type="EMBL" id="EGC82454.1"/>
    </source>
</evidence>
<dbReference type="InterPro" id="IPR009057">
    <property type="entry name" value="Homeodomain-like_sf"/>
</dbReference>
<dbReference type="STRING" id="879305.HMPREF9290_1471"/>
<dbReference type="Gene3D" id="1.10.357.10">
    <property type="entry name" value="Tetracycline Repressor, domain 2"/>
    <property type="match status" value="1"/>
</dbReference>
<dbReference type="PROSITE" id="PS50977">
    <property type="entry name" value="HTH_TETR_2"/>
    <property type="match status" value="1"/>
</dbReference>
<accession>F0GUP9</accession>
<name>F0GUP9_9FIRM</name>
<dbReference type="eggNOG" id="COG1309">
    <property type="taxonomic scope" value="Bacteria"/>
</dbReference>
<sequence length="184" mass="21155">MAIDFQAKAKILKTCRDIISQDGINGLNMRKVAKISNLAIGTVYYYFPSKESLITASIESVWEDIFMLDNINLDNFDTCDFVKYVYENIKKGMTKYPNFLSIHALSLSNGKDQAAKELMDSFLQKVEIDLIYILNKDPKVREDVFDDTFSEESFSEFIITNIISVWLTQNSPETLLKVIDKTLY</sequence>
<dbReference type="RefSeq" id="WP_004834316.1">
    <property type="nucleotide sequence ID" value="NZ_AEXM01000012.1"/>
</dbReference>
<dbReference type="Pfam" id="PF00440">
    <property type="entry name" value="TetR_N"/>
    <property type="match status" value="1"/>
</dbReference>
<dbReference type="SUPFAM" id="SSF46689">
    <property type="entry name" value="Homeodomain-like"/>
    <property type="match status" value="1"/>
</dbReference>
<dbReference type="PATRIC" id="fig|879305.3.peg.531"/>
<organism evidence="4 5">
    <name type="scientific">Anaerococcus prevotii ACS-065-V-Col13</name>
    <dbReference type="NCBI Taxonomy" id="879305"/>
    <lineage>
        <taxon>Bacteria</taxon>
        <taxon>Bacillati</taxon>
        <taxon>Bacillota</taxon>
        <taxon>Tissierellia</taxon>
        <taxon>Tissierellales</taxon>
        <taxon>Peptoniphilaceae</taxon>
        <taxon>Anaerococcus</taxon>
    </lineage>
</organism>
<protein>
    <submittedName>
        <fullName evidence="4">Transcriptional regulator, TetR family</fullName>
    </submittedName>
</protein>
<feature type="DNA-binding region" description="H-T-H motif" evidence="2">
    <location>
        <begin position="28"/>
        <end position="47"/>
    </location>
</feature>
<evidence type="ECO:0000256" key="1">
    <source>
        <dbReference type="ARBA" id="ARBA00023125"/>
    </source>
</evidence>
<dbReference type="AlphaFoldDB" id="F0GUP9"/>
<dbReference type="PRINTS" id="PR00455">
    <property type="entry name" value="HTHTETR"/>
</dbReference>
<keyword evidence="1 2" id="KW-0238">DNA-binding</keyword>
<evidence type="ECO:0000256" key="2">
    <source>
        <dbReference type="PROSITE-ProRule" id="PRU00335"/>
    </source>
</evidence>
<dbReference type="GO" id="GO:0003677">
    <property type="term" value="F:DNA binding"/>
    <property type="evidence" value="ECO:0007669"/>
    <property type="project" value="UniProtKB-UniRule"/>
</dbReference>
<evidence type="ECO:0000259" key="3">
    <source>
        <dbReference type="PROSITE" id="PS50977"/>
    </source>
</evidence>
<evidence type="ECO:0000313" key="5">
    <source>
        <dbReference type="Proteomes" id="UP000005286"/>
    </source>
</evidence>
<dbReference type="InterPro" id="IPR001647">
    <property type="entry name" value="HTH_TetR"/>
</dbReference>
<comment type="caution">
    <text evidence="4">The sequence shown here is derived from an EMBL/GenBank/DDBJ whole genome shotgun (WGS) entry which is preliminary data.</text>
</comment>
<proteinExistence type="predicted"/>
<gene>
    <name evidence="4" type="ORF">HMPREF9290_1471</name>
</gene>
<keyword evidence="5" id="KW-1185">Reference proteome</keyword>
<dbReference type="Proteomes" id="UP000005286">
    <property type="component" value="Unassembled WGS sequence"/>
</dbReference>
<feature type="domain" description="HTH tetR-type" evidence="3">
    <location>
        <begin position="5"/>
        <end position="65"/>
    </location>
</feature>
<reference evidence="4 5" key="1">
    <citation type="submission" date="2011-01" db="EMBL/GenBank/DDBJ databases">
        <authorList>
            <person name="Durkin A.S."/>
            <person name="Madupu R."/>
            <person name="Torralba M."/>
            <person name="Gillis M."/>
            <person name="Methe B."/>
            <person name="Sutton G."/>
            <person name="Nelson K.E."/>
        </authorList>
    </citation>
    <scope>NUCLEOTIDE SEQUENCE [LARGE SCALE GENOMIC DNA]</scope>
    <source>
        <strain evidence="4 5">ACS-065-V-Col13</strain>
    </source>
</reference>
<dbReference type="EMBL" id="AEXM01000012">
    <property type="protein sequence ID" value="EGC82454.1"/>
    <property type="molecule type" value="Genomic_DNA"/>
</dbReference>